<dbReference type="Gene3D" id="1.10.1040.20">
    <property type="entry name" value="ProC-like, C-terminal domain"/>
    <property type="match status" value="1"/>
</dbReference>
<evidence type="ECO:0000259" key="2">
    <source>
        <dbReference type="Pfam" id="PF10728"/>
    </source>
</evidence>
<evidence type="ECO:0000313" key="4">
    <source>
        <dbReference type="Proteomes" id="UP000029628"/>
    </source>
</evidence>
<proteinExistence type="predicted"/>
<dbReference type="InterPro" id="IPR036291">
    <property type="entry name" value="NAD(P)-bd_dom_sf"/>
</dbReference>
<dbReference type="Pfam" id="PF10728">
    <property type="entry name" value="DUF2520"/>
    <property type="match status" value="1"/>
</dbReference>
<dbReference type="Proteomes" id="UP000029628">
    <property type="component" value="Unassembled WGS sequence"/>
</dbReference>
<evidence type="ECO:0008006" key="5">
    <source>
        <dbReference type="Google" id="ProtNLM"/>
    </source>
</evidence>
<reference evidence="3 4" key="1">
    <citation type="submission" date="2014-07" db="EMBL/GenBank/DDBJ databases">
        <authorList>
            <person name="McCorrison J."/>
            <person name="Sanka R."/>
            <person name="Torralba M."/>
            <person name="Gillis M."/>
            <person name="Haft D.H."/>
            <person name="Methe B."/>
            <person name="Sutton G."/>
            <person name="Nelson K.E."/>
        </authorList>
    </citation>
    <scope>NUCLEOTIDE SEQUENCE [LARGE SCALE GENOMIC DNA]</scope>
    <source>
        <strain evidence="3 4">DNF00314</strain>
    </source>
</reference>
<dbReference type="SUPFAM" id="SSF48179">
    <property type="entry name" value="6-phosphogluconate dehydrogenase C-terminal domain-like"/>
    <property type="match status" value="1"/>
</dbReference>
<dbReference type="PANTHER" id="PTHR40459">
    <property type="entry name" value="CONSERVED HYPOTHETICAL ALANINE AND LEUCINE RICH PROTEIN"/>
    <property type="match status" value="1"/>
</dbReference>
<dbReference type="Pfam" id="PF10727">
    <property type="entry name" value="Rossmann-like"/>
    <property type="match status" value="1"/>
</dbReference>
<feature type="domain" description="Putative oxidoreductase/dehydrogenase Rossmann-like" evidence="1">
    <location>
        <begin position="2"/>
        <end position="115"/>
    </location>
</feature>
<evidence type="ECO:0000313" key="3">
    <source>
        <dbReference type="EMBL" id="KGF46553.1"/>
    </source>
</evidence>
<feature type="domain" description="DUF2520" evidence="2">
    <location>
        <begin position="133"/>
        <end position="249"/>
    </location>
</feature>
<name>A0A096AHD6_9FIRM</name>
<dbReference type="InterPro" id="IPR019665">
    <property type="entry name" value="OxRdtase/DH_put_Rossmann_dom"/>
</dbReference>
<gene>
    <name evidence="3" type="ORF">HMPREF0872_07920</name>
</gene>
<dbReference type="EMBL" id="JRNT01000036">
    <property type="protein sequence ID" value="KGF46553.1"/>
    <property type="molecule type" value="Genomic_DNA"/>
</dbReference>
<dbReference type="Gene3D" id="3.40.50.720">
    <property type="entry name" value="NAD(P)-binding Rossmann-like Domain"/>
    <property type="match status" value="1"/>
</dbReference>
<protein>
    <recommendedName>
        <fullName evidence="5">DUF2520 domain-containing protein</fullName>
    </recommendedName>
</protein>
<sequence>MNIGFIGAGKVGCSLGKYMTEKGLTVVGYYSQHIISAQWAAVFTKSAYFSSLSDIVNACDLLVLTVPDDSIIDVWDLMQHVPIKNKYICHCSGSMPSTAFFNAHLYGAYTYSIHPLYAMSDKATSWQGLNNAFFTVEGDVSQKYAIDQLLQTLGNPYQWIDRADKSLYHAAATIGSNLVNSLYYVSTQLLEACHFSPETAQQALHQLFIDNAQRIAEYGSIDAMTGPIERNDSKTILSHIEALRQYDQQLHLLSKDCMEKRDSNDVSRNTLKNEHAYDSLSMYQSLSKILIAIAEKKHITRDYSQLRSILDETHSTNITTTKERG</sequence>
<keyword evidence="4" id="KW-1185">Reference proteome</keyword>
<dbReference type="PANTHER" id="PTHR40459:SF1">
    <property type="entry name" value="CONSERVED HYPOTHETICAL ALANINE AND LEUCINE RICH PROTEIN"/>
    <property type="match status" value="1"/>
</dbReference>
<dbReference type="SUPFAM" id="SSF51735">
    <property type="entry name" value="NAD(P)-binding Rossmann-fold domains"/>
    <property type="match status" value="1"/>
</dbReference>
<evidence type="ECO:0000259" key="1">
    <source>
        <dbReference type="Pfam" id="PF10727"/>
    </source>
</evidence>
<dbReference type="InterPro" id="IPR018931">
    <property type="entry name" value="DUF2520"/>
</dbReference>
<dbReference type="AlphaFoldDB" id="A0A096AHD6"/>
<dbReference type="eggNOG" id="COG5495">
    <property type="taxonomic scope" value="Bacteria"/>
</dbReference>
<dbReference type="RefSeq" id="WP_052076935.1">
    <property type="nucleotide sequence ID" value="NZ_JRNT01000036.1"/>
</dbReference>
<dbReference type="InterPro" id="IPR008927">
    <property type="entry name" value="6-PGluconate_DH-like_C_sf"/>
</dbReference>
<comment type="caution">
    <text evidence="3">The sequence shown here is derived from an EMBL/GenBank/DDBJ whole genome shotgun (WGS) entry which is preliminary data.</text>
</comment>
<accession>A0A096AHD6</accession>
<dbReference type="InterPro" id="IPR037108">
    <property type="entry name" value="TM1727-like_C_sf"/>
</dbReference>
<organism evidence="3 4">
    <name type="scientific">Veillonella montpellierensis DNF00314</name>
    <dbReference type="NCBI Taxonomy" id="1401067"/>
    <lineage>
        <taxon>Bacteria</taxon>
        <taxon>Bacillati</taxon>
        <taxon>Bacillota</taxon>
        <taxon>Negativicutes</taxon>
        <taxon>Veillonellales</taxon>
        <taxon>Veillonellaceae</taxon>
        <taxon>Veillonella</taxon>
    </lineage>
</organism>